<accession>A0ABT4CRF3</accession>
<dbReference type="RefSeq" id="WP_268050517.1">
    <property type="nucleotide sequence ID" value="NZ_JAPQES010000005.1"/>
</dbReference>
<evidence type="ECO:0000313" key="8">
    <source>
        <dbReference type="Proteomes" id="UP001079657"/>
    </source>
</evidence>
<comment type="subcellular location">
    <subcellularLocation>
        <location evidence="6">Cell membrane</location>
        <topology evidence="6">Multi-pass membrane protein</topology>
    </subcellularLocation>
    <subcellularLocation>
        <location evidence="1">Membrane</location>
        <topology evidence="1">Multi-pass membrane protein</topology>
    </subcellularLocation>
</comment>
<evidence type="ECO:0000256" key="1">
    <source>
        <dbReference type="ARBA" id="ARBA00004141"/>
    </source>
</evidence>
<organism evidence="7 8">
    <name type="scientific">Clostridium ganghwense</name>
    <dbReference type="NCBI Taxonomy" id="312089"/>
    <lineage>
        <taxon>Bacteria</taxon>
        <taxon>Bacillati</taxon>
        <taxon>Bacillota</taxon>
        <taxon>Clostridia</taxon>
        <taxon>Eubacteriales</taxon>
        <taxon>Clostridiaceae</taxon>
        <taxon>Clostridium</taxon>
    </lineage>
</organism>
<dbReference type="Pfam" id="PF01925">
    <property type="entry name" value="TauE"/>
    <property type="match status" value="1"/>
</dbReference>
<name>A0ABT4CRF3_9CLOT</name>
<dbReference type="Proteomes" id="UP001079657">
    <property type="component" value="Unassembled WGS sequence"/>
</dbReference>
<evidence type="ECO:0000256" key="3">
    <source>
        <dbReference type="ARBA" id="ARBA00022692"/>
    </source>
</evidence>
<feature type="transmembrane region" description="Helical" evidence="6">
    <location>
        <begin position="245"/>
        <end position="265"/>
    </location>
</feature>
<feature type="transmembrane region" description="Helical" evidence="6">
    <location>
        <begin position="101"/>
        <end position="120"/>
    </location>
</feature>
<feature type="transmembrane region" description="Helical" evidence="6">
    <location>
        <begin position="78"/>
        <end position="95"/>
    </location>
</feature>
<dbReference type="EMBL" id="JAPQES010000005">
    <property type="protein sequence ID" value="MCY6371642.1"/>
    <property type="molecule type" value="Genomic_DNA"/>
</dbReference>
<proteinExistence type="inferred from homology"/>
<comment type="caution">
    <text evidence="7">The sequence shown here is derived from an EMBL/GenBank/DDBJ whole genome shotgun (WGS) entry which is preliminary data.</text>
</comment>
<dbReference type="InterPro" id="IPR002781">
    <property type="entry name" value="TM_pro_TauE-like"/>
</dbReference>
<feature type="transmembrane region" description="Helical" evidence="6">
    <location>
        <begin position="42"/>
        <end position="66"/>
    </location>
</feature>
<feature type="transmembrane region" description="Helical" evidence="6">
    <location>
        <begin position="141"/>
        <end position="159"/>
    </location>
</feature>
<dbReference type="InterPro" id="IPR051598">
    <property type="entry name" value="TSUP/Inactive_protease-like"/>
</dbReference>
<evidence type="ECO:0000256" key="5">
    <source>
        <dbReference type="ARBA" id="ARBA00023136"/>
    </source>
</evidence>
<keyword evidence="5 6" id="KW-0472">Membrane</keyword>
<gene>
    <name evidence="7" type="ORF">OXH55_13425</name>
</gene>
<dbReference type="PANTHER" id="PTHR43701">
    <property type="entry name" value="MEMBRANE TRANSPORTER PROTEIN MJ0441-RELATED"/>
    <property type="match status" value="1"/>
</dbReference>
<evidence type="ECO:0000256" key="4">
    <source>
        <dbReference type="ARBA" id="ARBA00022989"/>
    </source>
</evidence>
<keyword evidence="6" id="KW-1003">Cell membrane</keyword>
<feature type="transmembrane region" description="Helical" evidence="6">
    <location>
        <begin position="190"/>
        <end position="207"/>
    </location>
</feature>
<feature type="transmembrane region" description="Helical" evidence="6">
    <location>
        <begin position="7"/>
        <end position="36"/>
    </location>
</feature>
<comment type="similarity">
    <text evidence="2 6">Belongs to the 4-toluene sulfonate uptake permease (TSUP) (TC 2.A.102) family.</text>
</comment>
<evidence type="ECO:0000313" key="7">
    <source>
        <dbReference type="EMBL" id="MCY6371642.1"/>
    </source>
</evidence>
<keyword evidence="4 6" id="KW-1133">Transmembrane helix</keyword>
<feature type="transmembrane region" description="Helical" evidence="6">
    <location>
        <begin position="213"/>
        <end position="233"/>
    </location>
</feature>
<protein>
    <recommendedName>
        <fullName evidence="6">Probable membrane transporter protein</fullName>
    </recommendedName>
</protein>
<sequence>MMQPYMYLLMILIGIGTGAITSLIGASGVMIIVPLLTMLFSVSVHAAIGTSLLVDVIASLTVSYAYYKNGNIDLKSGIWIAIGSIAGSQLGALLADSMGESNLSSSFGVILLLAGLFMFFKKSNDNKTTSNKMHKRINFKYEWQRIVASLLIGFAIGILSGIFGAGGGVMILIALIVLLSFPLHKAIGTSTLIMAITALSGAAGYAIRGNINLTLSLLIGIGSIIGGALGSRYANKINENLLKKIVGVAFIAMGVIMTMITLFTIK</sequence>
<evidence type="ECO:0000256" key="2">
    <source>
        <dbReference type="ARBA" id="ARBA00009142"/>
    </source>
</evidence>
<keyword evidence="8" id="KW-1185">Reference proteome</keyword>
<evidence type="ECO:0000256" key="6">
    <source>
        <dbReference type="RuleBase" id="RU363041"/>
    </source>
</evidence>
<keyword evidence="3 6" id="KW-0812">Transmembrane</keyword>
<reference evidence="7" key="1">
    <citation type="submission" date="2022-12" db="EMBL/GenBank/DDBJ databases">
        <authorList>
            <person name="Wang J."/>
        </authorList>
    </citation>
    <scope>NUCLEOTIDE SEQUENCE</scope>
    <source>
        <strain evidence="7">HY-42-06</strain>
    </source>
</reference>
<dbReference type="PANTHER" id="PTHR43701:SF2">
    <property type="entry name" value="MEMBRANE TRANSPORTER PROTEIN YJNA-RELATED"/>
    <property type="match status" value="1"/>
</dbReference>